<dbReference type="EMBL" id="GBBL01000185">
    <property type="protein sequence ID" value="JAC27135.1"/>
    <property type="molecule type" value="mRNA"/>
</dbReference>
<feature type="signal peptide" evidence="1">
    <location>
        <begin position="1"/>
        <end position="18"/>
    </location>
</feature>
<keyword evidence="1" id="KW-0732">Signal</keyword>
<reference evidence="2" key="1">
    <citation type="submission" date="2014-03" db="EMBL/GenBank/DDBJ databases">
        <title>The sialotranscriptome of Amblyomma triste, Amblyomma parvum and Amblyomma cajennense ticks, uncovered by 454-based RNA-seq.</title>
        <authorList>
            <person name="Garcia G.R."/>
            <person name="Gardinassi L.G."/>
            <person name="Ribeiro J.M."/>
            <person name="Anatrielo E."/>
            <person name="Ferreira B.R."/>
            <person name="Moreira H.N."/>
            <person name="Mafra C."/>
            <person name="Olegario M.M."/>
            <person name="Szabo P.J."/>
            <person name="Miranda-Santos I.K."/>
            <person name="Maruyama S.R."/>
        </authorList>
    </citation>
    <scope>NUCLEOTIDE SEQUENCE</scope>
    <source>
        <strain evidence="2">Araguapaz</strain>
        <tissue evidence="2">Salivary glands</tissue>
    </source>
</reference>
<protein>
    <submittedName>
        <fullName evidence="2">Putative secreted protein</fullName>
    </submittedName>
</protein>
<sequence length="102" mass="11484">MFVVVSKGLICMLLWVFASIGGPEIMRRAHTRKATYGWYKSSFVVSCVPSIPVLPLSSVPAHCCYFMLPLPYFLHHYFFSSASAHHLCLNVAPHVAVIFNMH</sequence>
<accession>A0A023G2K0</accession>
<evidence type="ECO:0000256" key="1">
    <source>
        <dbReference type="SAM" id="SignalP"/>
    </source>
</evidence>
<organism evidence="2">
    <name type="scientific">Amblyomma parvum</name>
    <name type="common">South American tick</name>
    <dbReference type="NCBI Taxonomy" id="251391"/>
    <lineage>
        <taxon>Eukaryota</taxon>
        <taxon>Metazoa</taxon>
        <taxon>Ecdysozoa</taxon>
        <taxon>Arthropoda</taxon>
        <taxon>Chelicerata</taxon>
        <taxon>Arachnida</taxon>
        <taxon>Acari</taxon>
        <taxon>Parasitiformes</taxon>
        <taxon>Ixodida</taxon>
        <taxon>Ixodoidea</taxon>
        <taxon>Ixodidae</taxon>
        <taxon>Amblyomminae</taxon>
        <taxon>Amblyomma</taxon>
    </lineage>
</organism>
<name>A0A023G2K0_AMBPA</name>
<proteinExistence type="evidence at transcript level"/>
<evidence type="ECO:0000313" key="2">
    <source>
        <dbReference type="EMBL" id="JAC27135.1"/>
    </source>
</evidence>
<dbReference type="AlphaFoldDB" id="A0A023G2K0"/>
<feature type="chain" id="PRO_5001520483" evidence="1">
    <location>
        <begin position="19"/>
        <end position="102"/>
    </location>
</feature>